<reference evidence="3" key="1">
    <citation type="journal article" date="2022" name="New Phytol.">
        <title>Evolutionary transition to the ectomycorrhizal habit in the genomes of a hyperdiverse lineage of mushroom-forming fungi.</title>
        <authorList>
            <person name="Looney B."/>
            <person name="Miyauchi S."/>
            <person name="Morin E."/>
            <person name="Drula E."/>
            <person name="Courty P.E."/>
            <person name="Kohler A."/>
            <person name="Kuo A."/>
            <person name="LaButti K."/>
            <person name="Pangilinan J."/>
            <person name="Lipzen A."/>
            <person name="Riley R."/>
            <person name="Andreopoulos W."/>
            <person name="He G."/>
            <person name="Johnson J."/>
            <person name="Nolan M."/>
            <person name="Tritt A."/>
            <person name="Barry K.W."/>
            <person name="Grigoriev I.V."/>
            <person name="Nagy L.G."/>
            <person name="Hibbett D."/>
            <person name="Henrissat B."/>
            <person name="Matheny P.B."/>
            <person name="Labbe J."/>
            <person name="Martin F.M."/>
        </authorList>
    </citation>
    <scope>NUCLEOTIDE SEQUENCE</scope>
    <source>
        <strain evidence="3">BPL690</strain>
    </source>
</reference>
<feature type="chain" id="PRO_5041937516" description="Protein argonaute N-terminal domain-containing protein" evidence="1">
    <location>
        <begin position="33"/>
        <end position="181"/>
    </location>
</feature>
<sequence length="181" mass="20279">MTVSLPVRPGFRFFELHLRLILVTVVISPVAERPGRDVELNSRRGHEIIHRLQNITAPAVFNPRAFFDGKKNLFSVGPLKMQGNAAEFVVSMTDTPQPAGSTRGQFRIKLVKVNEINISRRANEILTGGSDVSQIALTFLQIVIRQAPMLKTNTFNTRSVFTPESRKSLNGGFNIWNGFFQ</sequence>
<keyword evidence="4" id="KW-1185">Reference proteome</keyword>
<feature type="domain" description="Protein argonaute N-terminal" evidence="2">
    <location>
        <begin position="42"/>
        <end position="144"/>
    </location>
</feature>
<evidence type="ECO:0000313" key="4">
    <source>
        <dbReference type="Proteomes" id="UP001203297"/>
    </source>
</evidence>
<comment type="caution">
    <text evidence="3">The sequence shown here is derived from an EMBL/GenBank/DDBJ whole genome shotgun (WGS) entry which is preliminary data.</text>
</comment>
<evidence type="ECO:0000313" key="3">
    <source>
        <dbReference type="EMBL" id="KAI0305800.1"/>
    </source>
</evidence>
<dbReference type="EMBL" id="WTXG01000004">
    <property type="protein sequence ID" value="KAI0305800.1"/>
    <property type="molecule type" value="Genomic_DNA"/>
</dbReference>
<protein>
    <recommendedName>
        <fullName evidence="2">Protein argonaute N-terminal domain-containing protein</fullName>
    </recommendedName>
</protein>
<keyword evidence="1" id="KW-0732">Signal</keyword>
<feature type="signal peptide" evidence="1">
    <location>
        <begin position="1"/>
        <end position="32"/>
    </location>
</feature>
<dbReference type="InterPro" id="IPR032474">
    <property type="entry name" value="Argonaute_N"/>
</dbReference>
<evidence type="ECO:0000259" key="2">
    <source>
        <dbReference type="Pfam" id="PF16486"/>
    </source>
</evidence>
<organism evidence="3 4">
    <name type="scientific">Multifurca ochricompacta</name>
    <dbReference type="NCBI Taxonomy" id="376703"/>
    <lineage>
        <taxon>Eukaryota</taxon>
        <taxon>Fungi</taxon>
        <taxon>Dikarya</taxon>
        <taxon>Basidiomycota</taxon>
        <taxon>Agaricomycotina</taxon>
        <taxon>Agaricomycetes</taxon>
        <taxon>Russulales</taxon>
        <taxon>Russulaceae</taxon>
        <taxon>Multifurca</taxon>
    </lineage>
</organism>
<dbReference type="PANTHER" id="PTHR22891">
    <property type="entry name" value="EUKARYOTIC TRANSLATION INITIATION FACTOR 2C"/>
    <property type="match status" value="1"/>
</dbReference>
<gene>
    <name evidence="3" type="ORF">B0F90DRAFT_926127</name>
</gene>
<dbReference type="Pfam" id="PF16486">
    <property type="entry name" value="ArgoN"/>
    <property type="match status" value="1"/>
</dbReference>
<proteinExistence type="predicted"/>
<evidence type="ECO:0000256" key="1">
    <source>
        <dbReference type="SAM" id="SignalP"/>
    </source>
</evidence>
<accession>A0AAD4M989</accession>
<name>A0AAD4M989_9AGAM</name>
<dbReference type="AlphaFoldDB" id="A0AAD4M989"/>
<dbReference type="Proteomes" id="UP001203297">
    <property type="component" value="Unassembled WGS sequence"/>
</dbReference>